<keyword evidence="2" id="KW-1185">Reference proteome</keyword>
<protein>
    <submittedName>
        <fullName evidence="1">Uncharacterized protein</fullName>
    </submittedName>
</protein>
<proteinExistence type="predicted"/>
<sequence>MDVDPRPSLENLPDELLHGIIELLYFDQTFCFPFLEARRKSYRPLSGCPVDSMSLINHRLRRLSLPILFRNIRFELQLDGMDIEVKQEVRRLMKALEWNAHLTPLIRKRPHPFSQYCKDPETLLIIDVLSRCTNLEHLELPRHIVFGDDIDSQHPIIEALNRHPSDKLRLKFRQLTERSSASSHVHPAGFQSMSLSRVVCGVWSNDQCPGQEMKTWLAQGLNIEKILRCRYAQPDDSWMDYTYPGLTSIEHWKGNHISLQSTIGFLQRHPLLDSIALDPAHEHDNAPWGVAFAKKMHPYSYKFVQPEQGLFTVVKVDEEWRYQKIMVEFQDDIPHGGVGIVETMVQKLGTMLGPESSSSPDEAIVVIDFLSPVGEYMTAEDLIGILTRNLSHVANLNLHLGKFMGDILARERARILETGPAMHVFCKRLKQTMPKLDWVDLW</sequence>
<dbReference type="Proteomes" id="UP000297245">
    <property type="component" value="Unassembled WGS sequence"/>
</dbReference>
<evidence type="ECO:0000313" key="1">
    <source>
        <dbReference type="EMBL" id="THV01379.1"/>
    </source>
</evidence>
<evidence type="ECO:0000313" key="2">
    <source>
        <dbReference type="Proteomes" id="UP000297245"/>
    </source>
</evidence>
<accession>A0A4S8MGP1</accession>
<dbReference type="EMBL" id="ML179090">
    <property type="protein sequence ID" value="THV01379.1"/>
    <property type="molecule type" value="Genomic_DNA"/>
</dbReference>
<dbReference type="OrthoDB" id="2894845at2759"/>
<gene>
    <name evidence="1" type="ORF">K435DRAFT_963510</name>
</gene>
<name>A0A4S8MGP1_DENBC</name>
<reference evidence="1 2" key="1">
    <citation type="journal article" date="2019" name="Nat. Ecol. Evol.">
        <title>Megaphylogeny resolves global patterns of mushroom evolution.</title>
        <authorList>
            <person name="Varga T."/>
            <person name="Krizsan K."/>
            <person name="Foldi C."/>
            <person name="Dima B."/>
            <person name="Sanchez-Garcia M."/>
            <person name="Sanchez-Ramirez S."/>
            <person name="Szollosi G.J."/>
            <person name="Szarkandi J.G."/>
            <person name="Papp V."/>
            <person name="Albert L."/>
            <person name="Andreopoulos W."/>
            <person name="Angelini C."/>
            <person name="Antonin V."/>
            <person name="Barry K.W."/>
            <person name="Bougher N.L."/>
            <person name="Buchanan P."/>
            <person name="Buyck B."/>
            <person name="Bense V."/>
            <person name="Catcheside P."/>
            <person name="Chovatia M."/>
            <person name="Cooper J."/>
            <person name="Damon W."/>
            <person name="Desjardin D."/>
            <person name="Finy P."/>
            <person name="Geml J."/>
            <person name="Haridas S."/>
            <person name="Hughes K."/>
            <person name="Justo A."/>
            <person name="Karasinski D."/>
            <person name="Kautmanova I."/>
            <person name="Kiss B."/>
            <person name="Kocsube S."/>
            <person name="Kotiranta H."/>
            <person name="LaButti K.M."/>
            <person name="Lechner B.E."/>
            <person name="Liimatainen K."/>
            <person name="Lipzen A."/>
            <person name="Lukacs Z."/>
            <person name="Mihaltcheva S."/>
            <person name="Morgado L.N."/>
            <person name="Niskanen T."/>
            <person name="Noordeloos M.E."/>
            <person name="Ohm R.A."/>
            <person name="Ortiz-Santana B."/>
            <person name="Ovrebo C."/>
            <person name="Racz N."/>
            <person name="Riley R."/>
            <person name="Savchenko A."/>
            <person name="Shiryaev A."/>
            <person name="Soop K."/>
            <person name="Spirin V."/>
            <person name="Szebenyi C."/>
            <person name="Tomsovsky M."/>
            <person name="Tulloss R.E."/>
            <person name="Uehling J."/>
            <person name="Grigoriev I.V."/>
            <person name="Vagvolgyi C."/>
            <person name="Papp T."/>
            <person name="Martin F.M."/>
            <person name="Miettinen O."/>
            <person name="Hibbett D.S."/>
            <person name="Nagy L.G."/>
        </authorList>
    </citation>
    <scope>NUCLEOTIDE SEQUENCE [LARGE SCALE GENOMIC DNA]</scope>
    <source>
        <strain evidence="1 2">CBS 962.96</strain>
    </source>
</reference>
<organism evidence="1 2">
    <name type="scientific">Dendrothele bispora (strain CBS 962.96)</name>
    <dbReference type="NCBI Taxonomy" id="1314807"/>
    <lineage>
        <taxon>Eukaryota</taxon>
        <taxon>Fungi</taxon>
        <taxon>Dikarya</taxon>
        <taxon>Basidiomycota</taxon>
        <taxon>Agaricomycotina</taxon>
        <taxon>Agaricomycetes</taxon>
        <taxon>Agaricomycetidae</taxon>
        <taxon>Agaricales</taxon>
        <taxon>Agaricales incertae sedis</taxon>
        <taxon>Dendrothele</taxon>
    </lineage>
</organism>
<dbReference type="AlphaFoldDB" id="A0A4S8MGP1"/>